<accession>A0A6J4R1T3</accession>
<feature type="compositionally biased region" description="Basic residues" evidence="1">
    <location>
        <begin position="1"/>
        <end position="13"/>
    </location>
</feature>
<feature type="non-terminal residue" evidence="2">
    <location>
        <position position="348"/>
    </location>
</feature>
<gene>
    <name evidence="2" type="ORF">AVDCRST_MAG25-955</name>
</gene>
<feature type="compositionally biased region" description="Basic and acidic residues" evidence="1">
    <location>
        <begin position="44"/>
        <end position="53"/>
    </location>
</feature>
<feature type="compositionally biased region" description="Basic and acidic residues" evidence="1">
    <location>
        <begin position="88"/>
        <end position="105"/>
    </location>
</feature>
<feature type="region of interest" description="Disordered" evidence="1">
    <location>
        <begin position="79"/>
        <end position="137"/>
    </location>
</feature>
<feature type="region of interest" description="Disordered" evidence="1">
    <location>
        <begin position="1"/>
        <end position="65"/>
    </location>
</feature>
<dbReference type="AlphaFoldDB" id="A0A6J4R1T3"/>
<feature type="non-terminal residue" evidence="2">
    <location>
        <position position="1"/>
    </location>
</feature>
<feature type="compositionally biased region" description="Basic and acidic residues" evidence="1">
    <location>
        <begin position="152"/>
        <end position="176"/>
    </location>
</feature>
<name>A0A6J4R1T3_9ACTN</name>
<feature type="region of interest" description="Disordered" evidence="1">
    <location>
        <begin position="149"/>
        <end position="348"/>
    </location>
</feature>
<feature type="compositionally biased region" description="Basic residues" evidence="1">
    <location>
        <begin position="119"/>
        <end position="130"/>
    </location>
</feature>
<evidence type="ECO:0000256" key="1">
    <source>
        <dbReference type="SAM" id="MobiDB-lite"/>
    </source>
</evidence>
<dbReference type="EMBL" id="CADCVI010000059">
    <property type="protein sequence ID" value="CAA9461707.1"/>
    <property type="molecule type" value="Genomic_DNA"/>
</dbReference>
<feature type="compositionally biased region" description="Basic and acidic residues" evidence="1">
    <location>
        <begin position="187"/>
        <end position="242"/>
    </location>
</feature>
<reference evidence="2" key="1">
    <citation type="submission" date="2020-02" db="EMBL/GenBank/DDBJ databases">
        <authorList>
            <person name="Meier V. D."/>
        </authorList>
    </citation>
    <scope>NUCLEOTIDE SEQUENCE</scope>
    <source>
        <strain evidence="2">AVDCRST_MAG25</strain>
    </source>
</reference>
<feature type="compositionally biased region" description="Basic and acidic residues" evidence="1">
    <location>
        <begin position="253"/>
        <end position="267"/>
    </location>
</feature>
<sequence length="348" mass="39008">DLLGHRPLHRGHARLQDGGTHPGEARRIRLRGGRRGVPGASRGLHRDRPEPQRRAPHQGGEPGRVDRLQHLQLRRPSGADLEASLQDQRQRADVGLRGRHPDRADGLPARFPLRSGSRPVRHWTARRRQERRLEEAGGAGRGLFPRWKHRLRGEEARGPGRGSEAVHRAARDDPRPPVRGTSVAARSPREPRRGLYGPARREARGGRNREAHDGEPAHRRALDRARDDRGPAERLRQDAGHYERHRRLFGLRDASRREPRGPRLRGPDEEDGAQPAAPTALRDRHLPPHRPRHEAGAVPHGRGIRRCGRKARRHAGSQPRLGRPREHAQPRGDPGPRALDGPSPQGGV</sequence>
<evidence type="ECO:0000313" key="2">
    <source>
        <dbReference type="EMBL" id="CAA9461707.1"/>
    </source>
</evidence>
<protein>
    <submittedName>
        <fullName evidence="2">Uncharacterized protein</fullName>
    </submittedName>
</protein>
<organism evidence="2">
    <name type="scientific">uncultured Rubrobacteraceae bacterium</name>
    <dbReference type="NCBI Taxonomy" id="349277"/>
    <lineage>
        <taxon>Bacteria</taxon>
        <taxon>Bacillati</taxon>
        <taxon>Actinomycetota</taxon>
        <taxon>Rubrobacteria</taxon>
        <taxon>Rubrobacterales</taxon>
        <taxon>Rubrobacteraceae</taxon>
        <taxon>environmental samples</taxon>
    </lineage>
</organism>
<feature type="compositionally biased region" description="Basic residues" evidence="1">
    <location>
        <begin position="302"/>
        <end position="315"/>
    </location>
</feature>
<proteinExistence type="predicted"/>